<protein>
    <submittedName>
        <fullName evidence="11">Florfenicol exporter, putative</fullName>
    </submittedName>
</protein>
<dbReference type="PhylomeDB" id="B8MS87"/>
<dbReference type="VEuPathDB" id="FungiDB:TSTA_002840"/>
<dbReference type="InterPro" id="IPR011701">
    <property type="entry name" value="MFS"/>
</dbReference>
<dbReference type="InterPro" id="IPR004875">
    <property type="entry name" value="DDE_SF_endonuclease_dom"/>
</dbReference>
<dbReference type="PANTHER" id="PTHR23502:SF51">
    <property type="entry name" value="QUINIDINE RESISTANCE PROTEIN 1-RELATED"/>
    <property type="match status" value="1"/>
</dbReference>
<dbReference type="InterPro" id="IPR020846">
    <property type="entry name" value="MFS_dom"/>
</dbReference>
<dbReference type="PROSITE" id="PS50850">
    <property type="entry name" value="MFS"/>
    <property type="match status" value="1"/>
</dbReference>
<dbReference type="Pfam" id="PF03184">
    <property type="entry name" value="DDE_1"/>
    <property type="match status" value="1"/>
</dbReference>
<dbReference type="GO" id="GO:0022857">
    <property type="term" value="F:transmembrane transporter activity"/>
    <property type="evidence" value="ECO:0007669"/>
    <property type="project" value="InterPro"/>
</dbReference>
<dbReference type="GeneID" id="8102895"/>
<keyword evidence="2" id="KW-0813">Transport</keyword>
<dbReference type="STRING" id="441959.B8MS87"/>
<dbReference type="GO" id="GO:0005886">
    <property type="term" value="C:plasma membrane"/>
    <property type="evidence" value="ECO:0007669"/>
    <property type="project" value="TreeGrafter"/>
</dbReference>
<dbReference type="GO" id="GO:0003677">
    <property type="term" value="F:DNA binding"/>
    <property type="evidence" value="ECO:0007669"/>
    <property type="project" value="UniProtKB-KW"/>
</dbReference>
<evidence type="ECO:0000256" key="8">
    <source>
        <dbReference type="SAM" id="Phobius"/>
    </source>
</evidence>
<comment type="subcellular location">
    <subcellularLocation>
        <location evidence="1">Membrane</location>
        <topology evidence="1">Multi-pass membrane protein</topology>
    </subcellularLocation>
</comment>
<dbReference type="EMBL" id="EQ962660">
    <property type="protein sequence ID" value="EED12220.1"/>
    <property type="molecule type" value="Genomic_DNA"/>
</dbReference>
<dbReference type="SUPFAM" id="SSF103473">
    <property type="entry name" value="MFS general substrate transporter"/>
    <property type="match status" value="1"/>
</dbReference>
<organism evidence="11 12">
    <name type="scientific">Talaromyces stipitatus (strain ATCC 10500 / CBS 375.48 / QM 6759 / NRRL 1006)</name>
    <name type="common">Penicillium stipitatum</name>
    <dbReference type="NCBI Taxonomy" id="441959"/>
    <lineage>
        <taxon>Eukaryota</taxon>
        <taxon>Fungi</taxon>
        <taxon>Dikarya</taxon>
        <taxon>Ascomycota</taxon>
        <taxon>Pezizomycotina</taxon>
        <taxon>Eurotiomycetes</taxon>
        <taxon>Eurotiomycetidae</taxon>
        <taxon>Eurotiales</taxon>
        <taxon>Trichocomaceae</taxon>
        <taxon>Talaromyces</taxon>
        <taxon>Talaromyces sect. Talaromyces</taxon>
    </lineage>
</organism>
<sequence>MASMELALAALRSADPGEKPNISLVARTYGVSQSGLYKRFHGVTGSKEEQYDKQRILTTTQSRALIKWINQLTERGLPPTNSMLANFAREISGKEPGKNWASRWLKAHSDKVISRYSTGLDSDRKKADSAYKYALYFELIGRKIQQYNLGPEQIYNMDEKGFMLGVSTKRKRIFTRRKYEQGGYKQHLQDGNREWITTIGCICANGTALAPSLIYMAKSGFIQDSWLQDYDPQTQRCFFAASESGWTNNDIGYRWLVDVFDKETKSQASRGWRLLILDGHGSHVTMKFIEYCDSNRILLAIFPAHATHTLQPLDVALFSPLSNAYTKQLDDFIRDSQGFTRLTKRDFFRLFWASWNEVFISKNINSAFRTTGLYPFDPEIVINKFNKKITSRPSSSESGASIIPPEDWRRLEKLVKTVVNNIYDEKAVQLRETVSHLSTQLILLQNENQGLKRALINAKKPKNKKQPLLLGLPSEQDGGALFMSPTKVQQARDIISQKNDEAAQKQAHKDDKKLQQQLKKQAREAEKVKRAQIRQEKREQREQEAAEKQRLKDEQELAKLADLQLQNDIFQGVSPTIIGGYSDRYGRRPASLLCFTIFAAANIGLALQTNYAALLVLRCMQSAGSSGTTALSSAVVSDLATRQQRGSYIGLAALGSSLGPALGPIIGGLLDHFLGWRAIFWFLAIYAGVMFLVYLIFIPETCRNIVGNGSVPPQSWNKPVIQYVKAKLKDKDSREDFQPTTTSKRQRPGILSSITIIFQKESFLILIFGAFLYAGYILILTGLPQQLSSTYNYNSIQVGLCYIPIGIGPIVIRPIVGRIMDANFRRHARKLGVETVDNVQHDIDNFPIERARLEISLTCVYISSIAILPYGWVMGLKHPPLPAALVLLFFMSLCTSAAVQPLTALIIDINPKSAAAASAAFNLVRCLLGAGGAAIVNPLLNSIGRGWTGTLVALTWIVLSVCWWAVIIWGPQWRKQAKGKAELKRESA</sequence>
<dbReference type="Pfam" id="PF03221">
    <property type="entry name" value="HTH_Tnp_Tc5"/>
    <property type="match status" value="1"/>
</dbReference>
<dbReference type="eggNOG" id="KOG0255">
    <property type="taxonomic scope" value="Eukaryota"/>
</dbReference>
<gene>
    <name evidence="11" type="ORF">TSTA_002840</name>
</gene>
<evidence type="ECO:0000256" key="1">
    <source>
        <dbReference type="ARBA" id="ARBA00004141"/>
    </source>
</evidence>
<feature type="transmembrane region" description="Helical" evidence="8">
    <location>
        <begin position="919"/>
        <end position="940"/>
    </location>
</feature>
<feature type="domain" description="Major facilitator superfamily (MFS) profile" evidence="9">
    <location>
        <begin position="479"/>
        <end position="974"/>
    </location>
</feature>
<evidence type="ECO:0000313" key="12">
    <source>
        <dbReference type="Proteomes" id="UP000001745"/>
    </source>
</evidence>
<evidence type="ECO:0000313" key="11">
    <source>
        <dbReference type="EMBL" id="EED12220.1"/>
    </source>
</evidence>
<feature type="transmembrane region" description="Helical" evidence="8">
    <location>
        <begin position="678"/>
        <end position="697"/>
    </location>
</feature>
<feature type="transmembrane region" description="Helical" evidence="8">
    <location>
        <begin position="885"/>
        <end position="907"/>
    </location>
</feature>
<name>B8MS87_TALSN</name>
<evidence type="ECO:0000256" key="6">
    <source>
        <dbReference type="ARBA" id="ARBA00023136"/>
    </source>
</evidence>
<dbReference type="InterPro" id="IPR006600">
    <property type="entry name" value="HTH_CenpB_DNA-bd_dom"/>
</dbReference>
<keyword evidence="5" id="KW-0238">DNA-binding</keyword>
<evidence type="ECO:0000256" key="7">
    <source>
        <dbReference type="SAM" id="MobiDB-lite"/>
    </source>
</evidence>
<evidence type="ECO:0000256" key="5">
    <source>
        <dbReference type="ARBA" id="ARBA00023125"/>
    </source>
</evidence>
<feature type="transmembrane region" description="Helical" evidence="8">
    <location>
        <begin position="855"/>
        <end position="873"/>
    </location>
</feature>
<keyword evidence="6 8" id="KW-0472">Membrane</keyword>
<feature type="transmembrane region" description="Helical" evidence="8">
    <location>
        <begin position="946"/>
        <end position="970"/>
    </location>
</feature>
<dbReference type="AlphaFoldDB" id="B8MS87"/>
<evidence type="ECO:0000259" key="10">
    <source>
        <dbReference type="PROSITE" id="PS51253"/>
    </source>
</evidence>
<evidence type="ECO:0000259" key="9">
    <source>
        <dbReference type="PROSITE" id="PS50850"/>
    </source>
</evidence>
<accession>B8MS87</accession>
<dbReference type="RefSeq" id="XP_002487874.1">
    <property type="nucleotide sequence ID" value="XM_002487829.1"/>
</dbReference>
<feature type="transmembrane region" description="Helical" evidence="8">
    <location>
        <begin position="648"/>
        <end position="666"/>
    </location>
</feature>
<dbReference type="Pfam" id="PF07690">
    <property type="entry name" value="MFS_1"/>
    <property type="match status" value="1"/>
</dbReference>
<keyword evidence="4 8" id="KW-1133">Transmembrane helix</keyword>
<dbReference type="Proteomes" id="UP000001745">
    <property type="component" value="Unassembled WGS sequence"/>
</dbReference>
<feature type="domain" description="HTH CENPB-type" evidence="10">
    <location>
        <begin position="49"/>
        <end position="114"/>
    </location>
</feature>
<reference evidence="12" key="1">
    <citation type="journal article" date="2015" name="Genome Announc.">
        <title>Genome sequence of the AIDS-associated pathogen Penicillium marneffei (ATCC18224) and its near taxonomic relative Talaromyces stipitatus (ATCC10500).</title>
        <authorList>
            <person name="Nierman W.C."/>
            <person name="Fedorova-Abrams N.D."/>
            <person name="Andrianopoulos A."/>
        </authorList>
    </citation>
    <scope>NUCLEOTIDE SEQUENCE [LARGE SCALE GENOMIC DNA]</scope>
    <source>
        <strain evidence="12">ATCC 10500 / CBS 375.48 / QM 6759 / NRRL 1006</strain>
    </source>
</reference>
<dbReference type="PROSITE" id="PS51253">
    <property type="entry name" value="HTH_CENPB"/>
    <property type="match status" value="1"/>
</dbReference>
<dbReference type="InterPro" id="IPR036259">
    <property type="entry name" value="MFS_trans_sf"/>
</dbReference>
<evidence type="ECO:0000256" key="3">
    <source>
        <dbReference type="ARBA" id="ARBA00022692"/>
    </source>
</evidence>
<dbReference type="OrthoDB" id="2441642at2759"/>
<feature type="transmembrane region" description="Helical" evidence="8">
    <location>
        <begin position="763"/>
        <end position="783"/>
    </location>
</feature>
<dbReference type="Gene3D" id="1.20.1250.20">
    <property type="entry name" value="MFS general substrate transporter like domains"/>
    <property type="match status" value="1"/>
</dbReference>
<keyword evidence="3 8" id="KW-0812">Transmembrane</keyword>
<proteinExistence type="predicted"/>
<dbReference type="SMART" id="SM00674">
    <property type="entry name" value="CENPB"/>
    <property type="match status" value="1"/>
</dbReference>
<dbReference type="PANTHER" id="PTHR23502">
    <property type="entry name" value="MAJOR FACILITATOR SUPERFAMILY"/>
    <property type="match status" value="1"/>
</dbReference>
<dbReference type="InParanoid" id="B8MS87"/>
<feature type="region of interest" description="Disordered" evidence="7">
    <location>
        <begin position="525"/>
        <end position="550"/>
    </location>
</feature>
<feature type="transmembrane region" description="Helical" evidence="8">
    <location>
        <begin position="795"/>
        <end position="816"/>
    </location>
</feature>
<evidence type="ECO:0000256" key="2">
    <source>
        <dbReference type="ARBA" id="ARBA00022448"/>
    </source>
</evidence>
<evidence type="ECO:0000256" key="4">
    <source>
        <dbReference type="ARBA" id="ARBA00022989"/>
    </source>
</evidence>
<feature type="transmembrane region" description="Helical" evidence="8">
    <location>
        <begin position="590"/>
        <end position="617"/>
    </location>
</feature>
<keyword evidence="12" id="KW-1185">Reference proteome</keyword>
<dbReference type="HOGENOM" id="CLU_302100_0_0_1"/>
<dbReference type="eggNOG" id="KOG3105">
    <property type="taxonomic scope" value="Eukaryota"/>
</dbReference>